<dbReference type="SUPFAM" id="SSF48452">
    <property type="entry name" value="TPR-like"/>
    <property type="match status" value="1"/>
</dbReference>
<name>A0ABV2LR28_9FLAO</name>
<reference evidence="1 2" key="1">
    <citation type="submission" date="2024-06" db="EMBL/GenBank/DDBJ databases">
        <title>Genomic Encyclopedia of Type Strains, Phase IV (KMG-IV): sequencing the most valuable type-strain genomes for metagenomic binning, comparative biology and taxonomic classification.</title>
        <authorList>
            <person name="Goeker M."/>
        </authorList>
    </citation>
    <scope>NUCLEOTIDE SEQUENCE [LARGE SCALE GENOMIC DNA]</scope>
    <source>
        <strain evidence="1 2">DSM 29388</strain>
    </source>
</reference>
<evidence type="ECO:0000313" key="1">
    <source>
        <dbReference type="EMBL" id="MET3731022.1"/>
    </source>
</evidence>
<keyword evidence="2" id="KW-1185">Reference proteome</keyword>
<comment type="caution">
    <text evidence="1">The sequence shown here is derived from an EMBL/GenBank/DDBJ whole genome shotgun (WGS) entry which is preliminary data.</text>
</comment>
<accession>A0ABV2LR28</accession>
<dbReference type="InterPro" id="IPR011990">
    <property type="entry name" value="TPR-like_helical_dom_sf"/>
</dbReference>
<dbReference type="EMBL" id="JBEPMO010000002">
    <property type="protein sequence ID" value="MET3731022.1"/>
    <property type="molecule type" value="Genomic_DNA"/>
</dbReference>
<evidence type="ECO:0000313" key="2">
    <source>
        <dbReference type="Proteomes" id="UP001549146"/>
    </source>
</evidence>
<gene>
    <name evidence="1" type="ORF">ABID46_000581</name>
</gene>
<proteinExistence type="predicted"/>
<dbReference type="Proteomes" id="UP001549146">
    <property type="component" value="Unassembled WGS sequence"/>
</dbReference>
<organism evidence="1 2">
    <name type="scientific">Moheibacter stercoris</name>
    <dbReference type="NCBI Taxonomy" id="1628251"/>
    <lineage>
        <taxon>Bacteria</taxon>
        <taxon>Pseudomonadati</taxon>
        <taxon>Bacteroidota</taxon>
        <taxon>Flavobacteriia</taxon>
        <taxon>Flavobacteriales</taxon>
        <taxon>Weeksellaceae</taxon>
        <taxon>Moheibacter</taxon>
    </lineage>
</organism>
<sequence length="272" mass="31749">MHPRIQHLILHPFEVQLSDVALLQDEIEKYPYFSTLRTLLLFGLKEFDHASYQNELKKTSIYCPSRVALYHYLQKEKQESTQIQEEAIEIVETQEEIIKEIPTESIVTLENIEETEDFIPSDEAEIDSEEILVSETEVATEPVEEPKSSELTFAEWLSLPKKEVGKSSENLTSQKAPSEKEIKFQLIEEFIEKSPKISPPSKEVSISSVLEKSMNTEEYSDLMTETLAQIYTEQKKYDKAIRAYKILMIKYPEKEEYFSDKIEHIDYMMNSK</sequence>
<protein>
    <submittedName>
        <fullName evidence="1">Tetratricopeptide (TPR) repeat protein</fullName>
    </submittedName>
</protein>
<dbReference type="RefSeq" id="WP_354506890.1">
    <property type="nucleotide sequence ID" value="NZ_JBEPMO010000002.1"/>
</dbReference>